<feature type="region of interest" description="Disordered" evidence="2">
    <location>
        <begin position="573"/>
        <end position="601"/>
    </location>
</feature>
<accession>A0A271J2K3</accession>
<dbReference type="SUPFAM" id="SSF69318">
    <property type="entry name" value="Integrin alpha N-terminal domain"/>
    <property type="match status" value="2"/>
</dbReference>
<dbReference type="Gene3D" id="2.130.10.130">
    <property type="entry name" value="Integrin alpha, N-terminal"/>
    <property type="match status" value="3"/>
</dbReference>
<feature type="signal peptide" evidence="3">
    <location>
        <begin position="1"/>
        <end position="17"/>
    </location>
</feature>
<dbReference type="OrthoDB" id="9816120at2"/>
<dbReference type="InterPro" id="IPR028994">
    <property type="entry name" value="Integrin_alpha_N"/>
</dbReference>
<sequence length="712" mass="75486">MRTFLLLAAVASAPLAAQTFTREASPFPVTADGVEVPHPFVGGFFEPRPALVDIDADGDADLILNVGGSGLQFFEREGDDWIWRTDRLGGIEPGNWSTFGDLDGDGDLDLLARGQPGRVRYWRNVGTAQEPAFEVGADPLRDADGEPVNVEDSSIPALADLDGDGDPDLYAGKADIGTITQYVHEGVDDDGVPVFRFVTDRFQDIVIYEENPQCRSAAGRAAPNLPGGRGTMHGANAIAIEDLTGDGAPELFWGDFFAPSLFYFLNEGTPADPQLALASERFPVGQPLTSGGYNAPTYGDTDRDGDSDLVVGVQRGLCFQSQTAVSNLIYFENAGTSEAPDLRVQTDRLIESLDLGSRSTAALVDLENDGDLDLVLANETDPDDTSRANLVRYENVGTASAPALERADDDWLELAYDYGAYAPAFGDLDGDGDLDLLVGGFNGRFALLENTGSTFEVVDERFQNVDVGQYARGTLGDLDGDGDLDLIGGASSGRIRLYRNVGSGSEVVFQTESNGTPVAEDAAFQLEIGLPDRVDADTAPALGDLDGDGDLDLLLGTASGELLVYQNVGSTSAPRFQPAEPIPSGRRRTTPALGDLDGDGRPEIVAGTSSGGFLFWRASQGTWREPAPETDLGFRVVPNPSTDSVAFRAEAGRGEVVVFDATGRRVTRVALAGGVGEWDGRGADGHRAASGVYLARFDTPDGSGTVSFTRVR</sequence>
<evidence type="ECO:0000256" key="2">
    <source>
        <dbReference type="SAM" id="MobiDB-lite"/>
    </source>
</evidence>
<evidence type="ECO:0000256" key="3">
    <source>
        <dbReference type="SAM" id="SignalP"/>
    </source>
</evidence>
<keyword evidence="5" id="KW-1185">Reference proteome</keyword>
<evidence type="ECO:0000313" key="4">
    <source>
        <dbReference type="EMBL" id="PAP77590.1"/>
    </source>
</evidence>
<dbReference type="AlphaFoldDB" id="A0A271J2K3"/>
<organism evidence="4 5">
    <name type="scientific">Rubrivirga marina</name>
    <dbReference type="NCBI Taxonomy" id="1196024"/>
    <lineage>
        <taxon>Bacteria</taxon>
        <taxon>Pseudomonadati</taxon>
        <taxon>Rhodothermota</taxon>
        <taxon>Rhodothermia</taxon>
        <taxon>Rhodothermales</taxon>
        <taxon>Rubricoccaceae</taxon>
        <taxon>Rubrivirga</taxon>
    </lineage>
</organism>
<dbReference type="PANTHER" id="PTHR44103:SF1">
    <property type="entry name" value="PROPROTEIN CONVERTASE P"/>
    <property type="match status" value="1"/>
</dbReference>
<dbReference type="Proteomes" id="UP000216339">
    <property type="component" value="Unassembled WGS sequence"/>
</dbReference>
<dbReference type="PANTHER" id="PTHR44103">
    <property type="entry name" value="PROPROTEIN CONVERTASE P"/>
    <property type="match status" value="1"/>
</dbReference>
<proteinExistence type="predicted"/>
<dbReference type="EMBL" id="MQWD01000001">
    <property type="protein sequence ID" value="PAP77590.1"/>
    <property type="molecule type" value="Genomic_DNA"/>
</dbReference>
<evidence type="ECO:0000313" key="5">
    <source>
        <dbReference type="Proteomes" id="UP000216339"/>
    </source>
</evidence>
<name>A0A271J2K3_9BACT</name>
<dbReference type="InterPro" id="IPR013517">
    <property type="entry name" value="FG-GAP"/>
</dbReference>
<dbReference type="Pfam" id="PF13517">
    <property type="entry name" value="FG-GAP_3"/>
    <property type="match status" value="3"/>
</dbReference>
<evidence type="ECO:0008006" key="6">
    <source>
        <dbReference type="Google" id="ProtNLM"/>
    </source>
</evidence>
<evidence type="ECO:0000256" key="1">
    <source>
        <dbReference type="ARBA" id="ARBA00022729"/>
    </source>
</evidence>
<comment type="caution">
    <text evidence="4">The sequence shown here is derived from an EMBL/GenBank/DDBJ whole genome shotgun (WGS) entry which is preliminary data.</text>
</comment>
<feature type="chain" id="PRO_5012741143" description="FlgD Ig-like domain-containing protein" evidence="3">
    <location>
        <begin position="18"/>
        <end position="712"/>
    </location>
</feature>
<reference evidence="4 5" key="1">
    <citation type="submission" date="2016-11" db="EMBL/GenBank/DDBJ databases">
        <title>Study of marine rhodopsin-containing bacteria.</title>
        <authorList>
            <person name="Yoshizawa S."/>
            <person name="Kumagai Y."/>
            <person name="Kogure K."/>
        </authorList>
    </citation>
    <scope>NUCLEOTIDE SEQUENCE [LARGE SCALE GENOMIC DNA]</scope>
    <source>
        <strain evidence="4 5">SAORIC-28</strain>
    </source>
</reference>
<dbReference type="RefSeq" id="WP_095511259.1">
    <property type="nucleotide sequence ID" value="NZ_MQWD01000001.1"/>
</dbReference>
<protein>
    <recommendedName>
        <fullName evidence="6">FlgD Ig-like domain-containing protein</fullName>
    </recommendedName>
</protein>
<gene>
    <name evidence="4" type="ORF">BSZ37_14640</name>
</gene>
<keyword evidence="1 3" id="KW-0732">Signal</keyword>